<evidence type="ECO:0000256" key="4">
    <source>
        <dbReference type="ARBA" id="ARBA00023267"/>
    </source>
</evidence>
<keyword evidence="5" id="KW-0805">Transcription regulation</keyword>
<dbReference type="GO" id="GO:0006355">
    <property type="term" value="P:regulation of DNA-templated transcription"/>
    <property type="evidence" value="ECO:0007669"/>
    <property type="project" value="UniProtKB-UniRule"/>
</dbReference>
<gene>
    <name evidence="5" type="primary">birA</name>
    <name evidence="7" type="ORF">DXD67_08040</name>
</gene>
<dbReference type="GO" id="GO:0016740">
    <property type="term" value="F:transferase activity"/>
    <property type="evidence" value="ECO:0007669"/>
    <property type="project" value="UniProtKB-ARBA"/>
</dbReference>
<dbReference type="GO" id="GO:0004077">
    <property type="term" value="F:biotin--[biotin carboxyl-carrier protein] ligase activity"/>
    <property type="evidence" value="ECO:0007669"/>
    <property type="project" value="UniProtKB-UniRule"/>
</dbReference>
<evidence type="ECO:0000313" key="8">
    <source>
        <dbReference type="Proteomes" id="UP000260655"/>
    </source>
</evidence>
<dbReference type="SUPFAM" id="SSF55681">
    <property type="entry name" value="Class II aaRS and biotin synthetases"/>
    <property type="match status" value="1"/>
</dbReference>
<dbReference type="PANTHER" id="PTHR12835">
    <property type="entry name" value="BIOTIN PROTEIN LIGASE"/>
    <property type="match status" value="1"/>
</dbReference>
<feature type="binding site" evidence="5">
    <location>
        <begin position="89"/>
        <end position="91"/>
    </location>
    <ligand>
        <name>biotin</name>
        <dbReference type="ChEBI" id="CHEBI:57586"/>
    </ligand>
</feature>
<dbReference type="InterPro" id="IPR003142">
    <property type="entry name" value="BPL_C"/>
</dbReference>
<dbReference type="GO" id="GO:0005737">
    <property type="term" value="C:cytoplasm"/>
    <property type="evidence" value="ECO:0007669"/>
    <property type="project" value="TreeGrafter"/>
</dbReference>
<dbReference type="GO" id="GO:0009249">
    <property type="term" value="P:protein lipoylation"/>
    <property type="evidence" value="ECO:0007669"/>
    <property type="project" value="UniProtKB-ARBA"/>
</dbReference>
<dbReference type="Pfam" id="PF02237">
    <property type="entry name" value="BPL_C"/>
    <property type="match status" value="1"/>
</dbReference>
<dbReference type="InterPro" id="IPR004143">
    <property type="entry name" value="BPL_LPL_catalytic"/>
</dbReference>
<dbReference type="CDD" id="cd16442">
    <property type="entry name" value="BPL"/>
    <property type="match status" value="1"/>
</dbReference>
<dbReference type="InterPro" id="IPR030855">
    <property type="entry name" value="Bifunct_BirA"/>
</dbReference>
<dbReference type="InterPro" id="IPR036388">
    <property type="entry name" value="WH-like_DNA-bd_sf"/>
</dbReference>
<dbReference type="Pfam" id="PF03099">
    <property type="entry name" value="BPL_LplA_LipB"/>
    <property type="match status" value="1"/>
</dbReference>
<comment type="catalytic activity">
    <reaction evidence="5">
        <text>biotin + L-lysyl-[protein] + ATP = N(6)-biotinyl-L-lysyl-[protein] + AMP + diphosphate + H(+)</text>
        <dbReference type="Rhea" id="RHEA:11756"/>
        <dbReference type="Rhea" id="RHEA-COMP:9752"/>
        <dbReference type="Rhea" id="RHEA-COMP:10505"/>
        <dbReference type="ChEBI" id="CHEBI:15378"/>
        <dbReference type="ChEBI" id="CHEBI:29969"/>
        <dbReference type="ChEBI" id="CHEBI:30616"/>
        <dbReference type="ChEBI" id="CHEBI:33019"/>
        <dbReference type="ChEBI" id="CHEBI:57586"/>
        <dbReference type="ChEBI" id="CHEBI:83144"/>
        <dbReference type="ChEBI" id="CHEBI:456215"/>
        <dbReference type="EC" id="6.3.4.15"/>
    </reaction>
</comment>
<sequence length="326" mass="36187">MKAEILKMLRQSDGYLSGQQLCDHFQVSRTAVWKAINQLKEEGYEIEAVRNKGYRIVDIPDRITADAIKSCLETKWMAKNLEYYDEIDSTNNRAKALGEAGGADGTLFVAETQTAGKGRRGRCWQSPAGSSISMSILLRPVMNPSDAPMLTLVMAYAATKALREKTELDIGIKWPNDLVVSGKKISGILTEMSAEIDYINHVVIGIGINVNMESFPEDIAKTATSLRIEAGKEFRRFELIAAIMEHFEKAYEAVCEAGSLEPIMEDYNRLLVNCGRQVRVLEPEHEYDALALGIDKTGELQVECEDGSRKSVFAGEVSVRGIYGYV</sequence>
<dbReference type="EMBL" id="QSOV01000007">
    <property type="protein sequence ID" value="RGJ23435.1"/>
    <property type="molecule type" value="Genomic_DNA"/>
</dbReference>
<dbReference type="InterPro" id="IPR004408">
    <property type="entry name" value="Biotin_CoA_COase_ligase"/>
</dbReference>
<dbReference type="PROSITE" id="PS51733">
    <property type="entry name" value="BPL_LPL_CATALYTIC"/>
    <property type="match status" value="1"/>
</dbReference>
<keyword evidence="3 5" id="KW-0067">ATP-binding</keyword>
<comment type="caution">
    <text evidence="7">The sequence shown here is derived from an EMBL/GenBank/DDBJ whole genome shotgun (WGS) entry which is preliminary data.</text>
</comment>
<evidence type="ECO:0000256" key="2">
    <source>
        <dbReference type="ARBA" id="ARBA00022741"/>
    </source>
</evidence>
<keyword evidence="2 5" id="KW-0547">Nucleotide-binding</keyword>
<organism evidence="7 8">
    <name type="scientific">Coprococcus comes</name>
    <dbReference type="NCBI Taxonomy" id="410072"/>
    <lineage>
        <taxon>Bacteria</taxon>
        <taxon>Bacillati</taxon>
        <taxon>Bacillota</taxon>
        <taxon>Clostridia</taxon>
        <taxon>Lachnospirales</taxon>
        <taxon>Lachnospiraceae</taxon>
        <taxon>Coprococcus</taxon>
    </lineage>
</organism>
<dbReference type="RefSeq" id="WP_117557486.1">
    <property type="nucleotide sequence ID" value="NZ_QSOV01000007.1"/>
</dbReference>
<dbReference type="HAMAP" id="MF_00978">
    <property type="entry name" value="Bifunct_BirA"/>
    <property type="match status" value="1"/>
</dbReference>
<proteinExistence type="inferred from homology"/>
<evidence type="ECO:0000313" key="7">
    <source>
        <dbReference type="EMBL" id="RGJ23435.1"/>
    </source>
</evidence>
<dbReference type="InterPro" id="IPR036390">
    <property type="entry name" value="WH_DNA-bd_sf"/>
</dbReference>
<keyword evidence="1 5" id="KW-0436">Ligase</keyword>
<dbReference type="SUPFAM" id="SSF50037">
    <property type="entry name" value="C-terminal domain of transcriptional repressors"/>
    <property type="match status" value="1"/>
</dbReference>
<comment type="caution">
    <text evidence="5">Lacks conserved residue(s) required for the propagation of feature annotation.</text>
</comment>
<keyword evidence="4 5" id="KW-0092">Biotin</keyword>
<keyword evidence="5" id="KW-0804">Transcription</keyword>
<dbReference type="InterPro" id="IPR045864">
    <property type="entry name" value="aa-tRNA-synth_II/BPL/LPL"/>
</dbReference>
<dbReference type="NCBIfam" id="TIGR00121">
    <property type="entry name" value="birA_ligase"/>
    <property type="match status" value="1"/>
</dbReference>
<name>A0A3E4GQ06_9FIRM</name>
<dbReference type="Proteomes" id="UP000260655">
    <property type="component" value="Unassembled WGS sequence"/>
</dbReference>
<dbReference type="EC" id="6.3.4.15" evidence="5"/>
<keyword evidence="5" id="KW-0238">DNA-binding</keyword>
<feature type="binding site" evidence="5">
    <location>
        <position position="113"/>
    </location>
    <ligand>
        <name>biotin</name>
        <dbReference type="ChEBI" id="CHEBI:57586"/>
    </ligand>
</feature>
<dbReference type="InterPro" id="IPR008988">
    <property type="entry name" value="Transcriptional_repressor_C"/>
</dbReference>
<keyword evidence="5" id="KW-0678">Repressor</keyword>
<protein>
    <recommendedName>
        <fullName evidence="5">Bifunctional ligase/repressor BirA</fullName>
    </recommendedName>
    <alternativeName>
        <fullName evidence="5">Biotin--[acetyl-CoA-carboxylase] ligase</fullName>
        <ecNumber evidence="5">6.3.4.15</ecNumber>
    </alternativeName>
    <alternativeName>
        <fullName evidence="5">Biotin--protein ligase</fullName>
    </alternativeName>
    <alternativeName>
        <fullName evidence="5">Biotin-[acetyl-CoA carboxylase] synthetase</fullName>
    </alternativeName>
</protein>
<dbReference type="Gene3D" id="3.30.930.10">
    <property type="entry name" value="Bira Bifunctional Protein, Domain 2"/>
    <property type="match status" value="1"/>
</dbReference>
<evidence type="ECO:0000256" key="5">
    <source>
        <dbReference type="HAMAP-Rule" id="MF_00978"/>
    </source>
</evidence>
<dbReference type="Gene3D" id="1.10.10.10">
    <property type="entry name" value="Winged helix-like DNA-binding domain superfamily/Winged helix DNA-binding domain"/>
    <property type="match status" value="1"/>
</dbReference>
<dbReference type="InterPro" id="IPR013196">
    <property type="entry name" value="HTH_11"/>
</dbReference>
<evidence type="ECO:0000256" key="3">
    <source>
        <dbReference type="ARBA" id="ARBA00022840"/>
    </source>
</evidence>
<dbReference type="GO" id="GO:0003677">
    <property type="term" value="F:DNA binding"/>
    <property type="evidence" value="ECO:0007669"/>
    <property type="project" value="UniProtKB-UniRule"/>
</dbReference>
<dbReference type="GO" id="GO:0005524">
    <property type="term" value="F:ATP binding"/>
    <property type="evidence" value="ECO:0007669"/>
    <property type="project" value="UniProtKB-UniRule"/>
</dbReference>
<accession>A0A3E4GQ06</accession>
<dbReference type="Gene3D" id="2.30.30.100">
    <property type="match status" value="1"/>
</dbReference>
<dbReference type="SUPFAM" id="SSF46785">
    <property type="entry name" value="Winged helix' DNA-binding domain"/>
    <property type="match status" value="1"/>
</dbReference>
<reference evidence="7 8" key="1">
    <citation type="submission" date="2018-08" db="EMBL/GenBank/DDBJ databases">
        <title>A genome reference for cultivated species of the human gut microbiota.</title>
        <authorList>
            <person name="Zou Y."/>
            <person name="Xue W."/>
            <person name="Luo G."/>
        </authorList>
    </citation>
    <scope>NUCLEOTIDE SEQUENCE [LARGE SCALE GENOMIC DNA]</scope>
    <source>
        <strain evidence="7 8">TM07-19</strain>
    </source>
</reference>
<comment type="function">
    <text evidence="5">Acts both as a biotin--[acetyl-CoA-carboxylase] ligase and a repressor.</text>
</comment>
<dbReference type="Pfam" id="PF08279">
    <property type="entry name" value="HTH_11"/>
    <property type="match status" value="1"/>
</dbReference>
<evidence type="ECO:0000259" key="6">
    <source>
        <dbReference type="PROSITE" id="PS51733"/>
    </source>
</evidence>
<evidence type="ECO:0000256" key="1">
    <source>
        <dbReference type="ARBA" id="ARBA00022598"/>
    </source>
</evidence>
<feature type="DNA-binding region" description="H-T-H motif" evidence="5">
    <location>
        <begin position="18"/>
        <end position="37"/>
    </location>
</feature>
<dbReference type="AlphaFoldDB" id="A0A3E4GQ06"/>
<feature type="binding site" evidence="5">
    <location>
        <position position="184"/>
    </location>
    <ligand>
        <name>biotin</name>
        <dbReference type="ChEBI" id="CHEBI:57586"/>
    </ligand>
</feature>
<feature type="domain" description="BPL/LPL catalytic" evidence="6">
    <location>
        <begin position="80"/>
        <end position="255"/>
    </location>
</feature>
<dbReference type="PANTHER" id="PTHR12835:SF5">
    <property type="entry name" value="BIOTIN--PROTEIN LIGASE"/>
    <property type="match status" value="1"/>
</dbReference>
<comment type="similarity">
    <text evidence="5">Belongs to the biotin--protein ligase family.</text>
</comment>